<comment type="caution">
    <text evidence="1">The sequence shown here is derived from an EMBL/GenBank/DDBJ whole genome shotgun (WGS) entry which is preliminary data.</text>
</comment>
<keyword evidence="2" id="KW-1185">Reference proteome</keyword>
<evidence type="ECO:0000313" key="2">
    <source>
        <dbReference type="Proteomes" id="UP001597059"/>
    </source>
</evidence>
<dbReference type="Proteomes" id="UP001597059">
    <property type="component" value="Unassembled WGS sequence"/>
</dbReference>
<protein>
    <recommendedName>
        <fullName evidence="3">DUF4304 domain-containing protein</fullName>
    </recommendedName>
</protein>
<evidence type="ECO:0008006" key="3">
    <source>
        <dbReference type="Google" id="ProtNLM"/>
    </source>
</evidence>
<proteinExistence type="predicted"/>
<dbReference type="RefSeq" id="WP_377370080.1">
    <property type="nucleotide sequence ID" value="NZ_JBHTMN010000024.1"/>
</dbReference>
<name>A0ABW4B5F2_9GAMM</name>
<dbReference type="EMBL" id="JBHTMN010000024">
    <property type="protein sequence ID" value="MFD1385161.1"/>
    <property type="molecule type" value="Genomic_DNA"/>
</dbReference>
<accession>A0ABW4B5F2</accession>
<evidence type="ECO:0000313" key="1">
    <source>
        <dbReference type="EMBL" id="MFD1385161.1"/>
    </source>
</evidence>
<sequence length="184" mass="20712">MSNQPRPNALDKVNCLLFSFSASEINVARLIGNHWRKMYVCHEIDRGEVAGWTFITVWDPEQTISKIQRQPSFKTSSLTQHHYELGEIGAQLNAPLTRWELEMLNNMVTAAIEGRLNRFLLLDEGVMNDVLGSYLTQSWTCNSTAIALAEKLQLLQHFAGMSDGCGIYQSAVNAVQRVKGVERV</sequence>
<organism evidence="1 2">
    <name type="scientific">Rhodanobacter aciditrophus</name>
    <dbReference type="NCBI Taxonomy" id="1623218"/>
    <lineage>
        <taxon>Bacteria</taxon>
        <taxon>Pseudomonadati</taxon>
        <taxon>Pseudomonadota</taxon>
        <taxon>Gammaproteobacteria</taxon>
        <taxon>Lysobacterales</taxon>
        <taxon>Rhodanobacteraceae</taxon>
        <taxon>Rhodanobacter</taxon>
    </lineage>
</organism>
<reference evidence="2" key="1">
    <citation type="journal article" date="2019" name="Int. J. Syst. Evol. Microbiol.">
        <title>The Global Catalogue of Microorganisms (GCM) 10K type strain sequencing project: providing services to taxonomists for standard genome sequencing and annotation.</title>
        <authorList>
            <consortium name="The Broad Institute Genomics Platform"/>
            <consortium name="The Broad Institute Genome Sequencing Center for Infectious Disease"/>
            <person name="Wu L."/>
            <person name="Ma J."/>
        </authorList>
    </citation>
    <scope>NUCLEOTIDE SEQUENCE [LARGE SCALE GENOMIC DNA]</scope>
    <source>
        <strain evidence="2">JCM 30774</strain>
    </source>
</reference>
<gene>
    <name evidence="1" type="ORF">ACFQ45_17560</name>
</gene>